<dbReference type="EMBL" id="JBHSHL010000055">
    <property type="protein sequence ID" value="MFC4805635.1"/>
    <property type="molecule type" value="Genomic_DNA"/>
</dbReference>
<dbReference type="PANTHER" id="PTHR42681:SF1">
    <property type="entry name" value="MALONYL-COA-ACYL CARRIER PROTEIN TRANSACYLASE, MITOCHONDRIAL"/>
    <property type="match status" value="1"/>
</dbReference>
<dbReference type="InterPro" id="IPR001227">
    <property type="entry name" value="Ac_transferase_dom_sf"/>
</dbReference>
<comment type="caution">
    <text evidence="6">The sequence shown here is derived from an EMBL/GenBank/DDBJ whole genome shotgun (WGS) entry which is preliminary data.</text>
</comment>
<reference evidence="7" key="1">
    <citation type="journal article" date="2019" name="Int. J. Syst. Evol. Microbiol.">
        <title>The Global Catalogue of Microorganisms (GCM) 10K type strain sequencing project: providing services to taxonomists for standard genome sequencing and annotation.</title>
        <authorList>
            <consortium name="The Broad Institute Genomics Platform"/>
            <consortium name="The Broad Institute Genome Sequencing Center for Infectious Disease"/>
            <person name="Wu L."/>
            <person name="Ma J."/>
        </authorList>
    </citation>
    <scope>NUCLEOTIDE SEQUENCE [LARGE SCALE GENOMIC DNA]</scope>
    <source>
        <strain evidence="7">CCUG 46385</strain>
    </source>
</reference>
<keyword evidence="7" id="KW-1185">Reference proteome</keyword>
<dbReference type="PANTHER" id="PTHR42681">
    <property type="entry name" value="MALONYL-COA-ACYL CARRIER PROTEIN TRANSACYLASE, MITOCHONDRIAL"/>
    <property type="match status" value="1"/>
</dbReference>
<comment type="catalytic activity">
    <reaction evidence="3 4">
        <text>holo-[ACP] + malonyl-CoA = malonyl-[ACP] + CoA</text>
        <dbReference type="Rhea" id="RHEA:41792"/>
        <dbReference type="Rhea" id="RHEA-COMP:9623"/>
        <dbReference type="Rhea" id="RHEA-COMP:9685"/>
        <dbReference type="ChEBI" id="CHEBI:57287"/>
        <dbReference type="ChEBI" id="CHEBI:57384"/>
        <dbReference type="ChEBI" id="CHEBI:64479"/>
        <dbReference type="ChEBI" id="CHEBI:78449"/>
        <dbReference type="EC" id="2.3.1.39"/>
    </reaction>
</comment>
<dbReference type="InterPro" id="IPR004410">
    <property type="entry name" value="Malonyl_CoA-ACP_transAc_FabD"/>
</dbReference>
<dbReference type="InterPro" id="IPR050858">
    <property type="entry name" value="Mal-CoA-ACP_Trans/PKS_FabD"/>
</dbReference>
<gene>
    <name evidence="6" type="primary">fabD</name>
    <name evidence="6" type="ORF">ACFO4R_11225</name>
</gene>
<keyword evidence="1 4" id="KW-0808">Transferase</keyword>
<dbReference type="PIRSF" id="PIRSF000446">
    <property type="entry name" value="Mct"/>
    <property type="match status" value="1"/>
</dbReference>
<dbReference type="Gene3D" id="3.30.70.250">
    <property type="entry name" value="Malonyl-CoA ACP transacylase, ACP-binding"/>
    <property type="match status" value="1"/>
</dbReference>
<evidence type="ECO:0000313" key="7">
    <source>
        <dbReference type="Proteomes" id="UP001595916"/>
    </source>
</evidence>
<dbReference type="Pfam" id="PF00698">
    <property type="entry name" value="Acyl_transf_1"/>
    <property type="match status" value="1"/>
</dbReference>
<evidence type="ECO:0000256" key="2">
    <source>
        <dbReference type="ARBA" id="ARBA00023315"/>
    </source>
</evidence>
<dbReference type="Proteomes" id="UP001595916">
    <property type="component" value="Unassembled WGS sequence"/>
</dbReference>
<dbReference type="InterPro" id="IPR016035">
    <property type="entry name" value="Acyl_Trfase/lysoPLipase"/>
</dbReference>
<dbReference type="GO" id="GO:0004314">
    <property type="term" value="F:[acyl-carrier-protein] S-malonyltransferase activity"/>
    <property type="evidence" value="ECO:0007669"/>
    <property type="project" value="UniProtKB-EC"/>
</dbReference>
<comment type="similarity">
    <text evidence="4">Belongs to the fabD family.</text>
</comment>
<accession>A0ABV9QPD9</accession>
<name>A0ABV9QPD9_9FIRM</name>
<organism evidence="6 7">
    <name type="scientific">Filifactor villosus</name>
    <dbReference type="NCBI Taxonomy" id="29374"/>
    <lineage>
        <taxon>Bacteria</taxon>
        <taxon>Bacillati</taxon>
        <taxon>Bacillota</taxon>
        <taxon>Clostridia</taxon>
        <taxon>Peptostreptococcales</taxon>
        <taxon>Filifactoraceae</taxon>
        <taxon>Filifactor</taxon>
    </lineage>
</organism>
<dbReference type="InterPro" id="IPR024925">
    <property type="entry name" value="Malonyl_CoA-ACP_transAc"/>
</dbReference>
<dbReference type="InterPro" id="IPR016036">
    <property type="entry name" value="Malonyl_transacylase_ACP-bd"/>
</dbReference>
<dbReference type="NCBIfam" id="TIGR00128">
    <property type="entry name" value="fabD"/>
    <property type="match status" value="1"/>
</dbReference>
<proteinExistence type="inferred from homology"/>
<dbReference type="RefSeq" id="WP_379789246.1">
    <property type="nucleotide sequence ID" value="NZ_JBHSHL010000055.1"/>
</dbReference>
<evidence type="ECO:0000256" key="3">
    <source>
        <dbReference type="ARBA" id="ARBA00048462"/>
    </source>
</evidence>
<dbReference type="SUPFAM" id="SSF52151">
    <property type="entry name" value="FabD/lysophospholipase-like"/>
    <property type="match status" value="1"/>
</dbReference>
<dbReference type="Gene3D" id="3.40.366.10">
    <property type="entry name" value="Malonyl-Coenzyme A Acyl Carrier Protein, domain 2"/>
    <property type="match status" value="1"/>
</dbReference>
<dbReference type="SMART" id="SM00827">
    <property type="entry name" value="PKS_AT"/>
    <property type="match status" value="1"/>
</dbReference>
<protein>
    <recommendedName>
        <fullName evidence="4">Malonyl CoA-acyl carrier protein transacylase</fullName>
        <ecNumber evidence="4">2.3.1.39</ecNumber>
    </recommendedName>
</protein>
<sequence length="308" mass="34688">MKTAFLYAGQGSQKVGMGRDLYENFEFVREFYDRYEDIRDLSFSAEDDVLSKTRNTQPCMLAFDIVMTELLRKEGLTADMTAGLSIGEYGALYCAKVLSAQDLIHIGRVRGRAMEDALLGRDTVMCATVGVDEAFLDEICKDYRAQGRRVEIANYNCPGQIVIGGEREAVQEIAAKIKAERRGKAILLRVSGAFHTSYMKTAGEVLEKEFGTVDFHEPEIPVVWNLTGREKTEGEDMKALLVQQVQKPVHFTSTIEYMRSRGVDTFVEIGFGKVLEGFIKKIDKDCKVISCNSAESFEEAKKYLKEER</sequence>
<dbReference type="SUPFAM" id="SSF55048">
    <property type="entry name" value="Probable ACP-binding domain of malonyl-CoA ACP transacylase"/>
    <property type="match status" value="1"/>
</dbReference>
<evidence type="ECO:0000256" key="1">
    <source>
        <dbReference type="ARBA" id="ARBA00022679"/>
    </source>
</evidence>
<dbReference type="InterPro" id="IPR014043">
    <property type="entry name" value="Acyl_transferase_dom"/>
</dbReference>
<evidence type="ECO:0000256" key="4">
    <source>
        <dbReference type="PIRNR" id="PIRNR000446"/>
    </source>
</evidence>
<evidence type="ECO:0000259" key="5">
    <source>
        <dbReference type="SMART" id="SM00827"/>
    </source>
</evidence>
<dbReference type="EC" id="2.3.1.39" evidence="4"/>
<keyword evidence="2 4" id="KW-0012">Acyltransferase</keyword>
<feature type="domain" description="Malonyl-CoA:ACP transacylase (MAT)" evidence="5">
    <location>
        <begin position="6"/>
        <end position="296"/>
    </location>
</feature>
<evidence type="ECO:0000313" key="6">
    <source>
        <dbReference type="EMBL" id="MFC4805635.1"/>
    </source>
</evidence>